<proteinExistence type="predicted"/>
<protein>
    <submittedName>
        <fullName evidence="2">Uncharacterized protein</fullName>
    </submittedName>
</protein>
<dbReference type="OrthoDB" id="1701673at2759"/>
<accession>A0A8X7RRM9</accession>
<dbReference type="EMBL" id="JAAMPC010000009">
    <property type="protein sequence ID" value="KAG2292792.1"/>
    <property type="molecule type" value="Genomic_DNA"/>
</dbReference>
<keyword evidence="3" id="KW-1185">Reference proteome</keyword>
<evidence type="ECO:0000313" key="3">
    <source>
        <dbReference type="Proteomes" id="UP000886595"/>
    </source>
</evidence>
<evidence type="ECO:0000256" key="1">
    <source>
        <dbReference type="SAM" id="MobiDB-lite"/>
    </source>
</evidence>
<comment type="caution">
    <text evidence="2">The sequence shown here is derived from an EMBL/GenBank/DDBJ whole genome shotgun (WGS) entry which is preliminary data.</text>
</comment>
<name>A0A8X7RRM9_BRACI</name>
<gene>
    <name evidence="2" type="ORF">Bca52824_039461</name>
</gene>
<sequence>MAPETEATPAFTISVLVKSRLSLMMATRGAAANVEVKQVKKEIHPKWKALMCGFANENGLNTFDLCSESTGKANLAVGSSDWRVVDEPSRIATKISKAERRIRRGEIERRGLVEESKSDEESTDGDAEESHPIETHEESPRKARETRRRGREGES</sequence>
<reference evidence="2 3" key="1">
    <citation type="submission" date="2020-02" db="EMBL/GenBank/DDBJ databases">
        <authorList>
            <person name="Ma Q."/>
            <person name="Huang Y."/>
            <person name="Song X."/>
            <person name="Pei D."/>
        </authorList>
    </citation>
    <scope>NUCLEOTIDE SEQUENCE [LARGE SCALE GENOMIC DNA]</scope>
    <source>
        <strain evidence="2">Sxm20200214</strain>
        <tissue evidence="2">Leaf</tissue>
    </source>
</reference>
<feature type="region of interest" description="Disordered" evidence="1">
    <location>
        <begin position="106"/>
        <end position="155"/>
    </location>
</feature>
<organism evidence="2 3">
    <name type="scientific">Brassica carinata</name>
    <name type="common">Ethiopian mustard</name>
    <name type="synonym">Abyssinian cabbage</name>
    <dbReference type="NCBI Taxonomy" id="52824"/>
    <lineage>
        <taxon>Eukaryota</taxon>
        <taxon>Viridiplantae</taxon>
        <taxon>Streptophyta</taxon>
        <taxon>Embryophyta</taxon>
        <taxon>Tracheophyta</taxon>
        <taxon>Spermatophyta</taxon>
        <taxon>Magnoliopsida</taxon>
        <taxon>eudicotyledons</taxon>
        <taxon>Gunneridae</taxon>
        <taxon>Pentapetalae</taxon>
        <taxon>rosids</taxon>
        <taxon>malvids</taxon>
        <taxon>Brassicales</taxon>
        <taxon>Brassicaceae</taxon>
        <taxon>Brassiceae</taxon>
        <taxon>Brassica</taxon>
    </lineage>
</organism>
<dbReference type="Proteomes" id="UP000886595">
    <property type="component" value="Unassembled WGS sequence"/>
</dbReference>
<feature type="compositionally biased region" description="Basic and acidic residues" evidence="1">
    <location>
        <begin position="128"/>
        <end position="143"/>
    </location>
</feature>
<feature type="compositionally biased region" description="Basic residues" evidence="1">
    <location>
        <begin position="144"/>
        <end position="155"/>
    </location>
</feature>
<feature type="compositionally biased region" description="Basic and acidic residues" evidence="1">
    <location>
        <begin position="106"/>
        <end position="120"/>
    </location>
</feature>
<dbReference type="AlphaFoldDB" id="A0A8X7RRM9"/>
<evidence type="ECO:0000313" key="2">
    <source>
        <dbReference type="EMBL" id="KAG2292792.1"/>
    </source>
</evidence>